<comment type="caution">
    <text evidence="1">The sequence shown here is derived from an EMBL/GenBank/DDBJ whole genome shotgun (WGS) entry which is preliminary data.</text>
</comment>
<organism evidence="1 2">
    <name type="scientific">Marilutibacter maris</name>
    <dbReference type="NCBI Taxonomy" id="1605891"/>
    <lineage>
        <taxon>Bacteria</taxon>
        <taxon>Pseudomonadati</taxon>
        <taxon>Pseudomonadota</taxon>
        <taxon>Gammaproteobacteria</taxon>
        <taxon>Lysobacterales</taxon>
        <taxon>Lysobacteraceae</taxon>
        <taxon>Marilutibacter</taxon>
    </lineage>
</organism>
<evidence type="ECO:0000313" key="2">
    <source>
        <dbReference type="Proteomes" id="UP000320431"/>
    </source>
</evidence>
<dbReference type="InterPro" id="IPR020011">
    <property type="entry name" value="FimV_C"/>
</dbReference>
<evidence type="ECO:0000313" key="1">
    <source>
        <dbReference type="EMBL" id="KAB8196926.1"/>
    </source>
</evidence>
<dbReference type="InterPro" id="IPR038440">
    <property type="entry name" value="FimV_C_sf"/>
</dbReference>
<dbReference type="NCBIfam" id="TIGR03504">
    <property type="entry name" value="FimV_Cterm"/>
    <property type="match status" value="1"/>
</dbReference>
<reference evidence="1 2" key="1">
    <citation type="submission" date="2019-10" db="EMBL/GenBank/DDBJ databases">
        <title>Lysobacter alkalisoli sp. nov., isolated from saline-alkaline soil.</title>
        <authorList>
            <person name="Sun J.-Q."/>
        </authorList>
    </citation>
    <scope>NUCLEOTIDE SEQUENCE [LARGE SCALE GENOMIC DNA]</scope>
    <source>
        <strain evidence="1 2">KCTC 42381</strain>
    </source>
</reference>
<gene>
    <name evidence="1" type="ORF">FKV24_004460</name>
</gene>
<dbReference type="Proteomes" id="UP000320431">
    <property type="component" value="Unassembled WGS sequence"/>
</dbReference>
<dbReference type="AlphaFoldDB" id="A0A508AWX3"/>
<accession>A0A508AWX3</accession>
<protein>
    <submittedName>
        <fullName evidence="1">Dynamin-3</fullName>
    </submittedName>
</protein>
<dbReference type="Gene3D" id="1.20.58.2200">
    <property type="match status" value="1"/>
</dbReference>
<sequence>GAGAPAWHGAQEQEAEDEPSPVMADATAGNGGGNERLELARAYIALGDRDSARQLLAEVRLHGDLAARQQAMQMLRELE</sequence>
<proteinExistence type="predicted"/>
<dbReference type="EMBL" id="VICD02000060">
    <property type="protein sequence ID" value="KAB8196926.1"/>
    <property type="molecule type" value="Genomic_DNA"/>
</dbReference>
<feature type="non-terminal residue" evidence="1">
    <location>
        <position position="1"/>
    </location>
</feature>
<name>A0A508AWX3_9GAMM</name>
<dbReference type="RefSeq" id="WP_283016202.1">
    <property type="nucleotide sequence ID" value="NZ_VICD02000060.1"/>
</dbReference>